<evidence type="ECO:0000313" key="3">
    <source>
        <dbReference type="Proteomes" id="UP000606974"/>
    </source>
</evidence>
<gene>
    <name evidence="2" type="ORF">GJ744_009549</name>
</gene>
<accession>A0A8H7E4R8</accession>
<feature type="chain" id="PRO_5034620671" description="Secreted protein" evidence="1">
    <location>
        <begin position="21"/>
        <end position="85"/>
    </location>
</feature>
<dbReference type="Proteomes" id="UP000606974">
    <property type="component" value="Unassembled WGS sequence"/>
</dbReference>
<proteinExistence type="predicted"/>
<dbReference type="AlphaFoldDB" id="A0A8H7E4R8"/>
<protein>
    <recommendedName>
        <fullName evidence="4">Secreted protein</fullName>
    </recommendedName>
</protein>
<organism evidence="2 3">
    <name type="scientific">Endocarpon pusillum</name>
    <dbReference type="NCBI Taxonomy" id="364733"/>
    <lineage>
        <taxon>Eukaryota</taxon>
        <taxon>Fungi</taxon>
        <taxon>Dikarya</taxon>
        <taxon>Ascomycota</taxon>
        <taxon>Pezizomycotina</taxon>
        <taxon>Eurotiomycetes</taxon>
        <taxon>Chaetothyriomycetidae</taxon>
        <taxon>Verrucariales</taxon>
        <taxon>Verrucariaceae</taxon>
        <taxon>Endocarpon</taxon>
    </lineage>
</organism>
<evidence type="ECO:0000313" key="2">
    <source>
        <dbReference type="EMBL" id="KAF7508108.1"/>
    </source>
</evidence>
<name>A0A8H7E4R8_9EURO</name>
<keyword evidence="3" id="KW-1185">Reference proteome</keyword>
<evidence type="ECO:0008006" key="4">
    <source>
        <dbReference type="Google" id="ProtNLM"/>
    </source>
</evidence>
<comment type="caution">
    <text evidence="2">The sequence shown here is derived from an EMBL/GenBank/DDBJ whole genome shotgun (WGS) entry which is preliminary data.</text>
</comment>
<reference evidence="2" key="1">
    <citation type="submission" date="2020-02" db="EMBL/GenBank/DDBJ databases">
        <authorList>
            <person name="Palmer J.M."/>
        </authorList>
    </citation>
    <scope>NUCLEOTIDE SEQUENCE</scope>
    <source>
        <strain evidence="2">EPUS1.4</strain>
        <tissue evidence="2">Thallus</tissue>
    </source>
</reference>
<evidence type="ECO:0000256" key="1">
    <source>
        <dbReference type="SAM" id="SignalP"/>
    </source>
</evidence>
<sequence length="85" mass="9091">MLCSAPQVLLLHFLEGSTTSLSTASSSGQPLTIFMVSTNKTPSSILKVTMSYGFDTKRDEAYTERPLSSGTMTLMRVAGKARAIA</sequence>
<dbReference type="EMBL" id="JAACFV010000058">
    <property type="protein sequence ID" value="KAF7508108.1"/>
    <property type="molecule type" value="Genomic_DNA"/>
</dbReference>
<feature type="signal peptide" evidence="1">
    <location>
        <begin position="1"/>
        <end position="20"/>
    </location>
</feature>
<keyword evidence="1" id="KW-0732">Signal</keyword>